<evidence type="ECO:0000256" key="2">
    <source>
        <dbReference type="SAM" id="MobiDB-lite"/>
    </source>
</evidence>
<keyword evidence="1" id="KW-0862">Zinc</keyword>
<feature type="region of interest" description="Disordered" evidence="2">
    <location>
        <begin position="44"/>
        <end position="89"/>
    </location>
</feature>
<proteinExistence type="predicted"/>
<dbReference type="GeneID" id="111013363"/>
<keyword evidence="4" id="KW-1185">Reference proteome</keyword>
<reference evidence="5" key="1">
    <citation type="submission" date="2025-08" db="UniProtKB">
        <authorList>
            <consortium name="RefSeq"/>
        </authorList>
    </citation>
    <scope>IDENTIFICATION</scope>
    <source>
        <strain evidence="5">OHB3-1</strain>
    </source>
</reference>
<keyword evidence="1" id="KW-0863">Zinc-finger</keyword>
<dbReference type="InterPro" id="IPR013087">
    <property type="entry name" value="Znf_C2H2_type"/>
</dbReference>
<evidence type="ECO:0000313" key="5">
    <source>
        <dbReference type="RefSeq" id="XP_022143487.1"/>
    </source>
</evidence>
<name>A0A6J1CQY7_MOMCH</name>
<dbReference type="KEGG" id="mcha:111013363"/>
<sequence length="149" mass="16658">MEVESAARIKLSGGLHKKKQPKCGICGKEFCSMKGLYGHMRTHPDRSWRGIEPPNTVTTTAPAWSLTAPRGRKRTTSASTSDFMLLPKKESSSRKKVHFDLDTDMGVITCQYSAPRLSRPRESCGRKMLDFDLNQLPPMEEEDGEGIES</sequence>
<protein>
    <submittedName>
        <fullName evidence="5">Uncharacterized protein LOC111013363</fullName>
    </submittedName>
</protein>
<gene>
    <name evidence="5" type="primary">LOC111013363</name>
</gene>
<accession>A0A6J1CQY7</accession>
<feature type="domain" description="C2H2-type" evidence="3">
    <location>
        <begin position="21"/>
        <end position="43"/>
    </location>
</feature>
<dbReference type="PANTHER" id="PTHR47591:SF1">
    <property type="entry name" value="ZINC FINGER PROTEIN ZAT2-RELATED"/>
    <property type="match status" value="1"/>
</dbReference>
<dbReference type="RefSeq" id="XP_022143487.1">
    <property type="nucleotide sequence ID" value="XM_022287795.1"/>
</dbReference>
<evidence type="ECO:0000259" key="3">
    <source>
        <dbReference type="PROSITE" id="PS50157"/>
    </source>
</evidence>
<dbReference type="SUPFAM" id="SSF57667">
    <property type="entry name" value="beta-beta-alpha zinc fingers"/>
    <property type="match status" value="1"/>
</dbReference>
<dbReference type="GO" id="GO:0008270">
    <property type="term" value="F:zinc ion binding"/>
    <property type="evidence" value="ECO:0007669"/>
    <property type="project" value="UniProtKB-KW"/>
</dbReference>
<evidence type="ECO:0000313" key="4">
    <source>
        <dbReference type="Proteomes" id="UP000504603"/>
    </source>
</evidence>
<evidence type="ECO:0000256" key="1">
    <source>
        <dbReference type="PROSITE-ProRule" id="PRU00042"/>
    </source>
</evidence>
<keyword evidence="1" id="KW-0479">Metal-binding</keyword>
<dbReference type="PROSITE" id="PS50157">
    <property type="entry name" value="ZINC_FINGER_C2H2_2"/>
    <property type="match status" value="1"/>
</dbReference>
<dbReference type="PANTHER" id="PTHR47591">
    <property type="entry name" value="ZINC FINGER PROTEIN ZAT2-RELATED"/>
    <property type="match status" value="1"/>
</dbReference>
<dbReference type="InterPro" id="IPR036236">
    <property type="entry name" value="Znf_C2H2_sf"/>
</dbReference>
<dbReference type="AlphaFoldDB" id="A0A6J1CQY7"/>
<dbReference type="PROSITE" id="PS00028">
    <property type="entry name" value="ZINC_FINGER_C2H2_1"/>
    <property type="match status" value="1"/>
</dbReference>
<dbReference type="Proteomes" id="UP000504603">
    <property type="component" value="Unplaced"/>
</dbReference>
<organism evidence="4 5">
    <name type="scientific">Momordica charantia</name>
    <name type="common">Bitter gourd</name>
    <name type="synonym">Balsam pear</name>
    <dbReference type="NCBI Taxonomy" id="3673"/>
    <lineage>
        <taxon>Eukaryota</taxon>
        <taxon>Viridiplantae</taxon>
        <taxon>Streptophyta</taxon>
        <taxon>Embryophyta</taxon>
        <taxon>Tracheophyta</taxon>
        <taxon>Spermatophyta</taxon>
        <taxon>Magnoliopsida</taxon>
        <taxon>eudicotyledons</taxon>
        <taxon>Gunneridae</taxon>
        <taxon>Pentapetalae</taxon>
        <taxon>rosids</taxon>
        <taxon>fabids</taxon>
        <taxon>Cucurbitales</taxon>
        <taxon>Cucurbitaceae</taxon>
        <taxon>Momordiceae</taxon>
        <taxon>Momordica</taxon>
    </lineage>
</organism>
<dbReference type="OrthoDB" id="6077919at2759"/>